<reference evidence="1 2" key="1">
    <citation type="submission" date="2006-02" db="EMBL/GenBank/DDBJ databases">
        <authorList>
            <person name="Murray A."/>
            <person name="Staley J."/>
            <person name="Ferriera S."/>
            <person name="Johnson J."/>
            <person name="Kravitz S."/>
            <person name="Halpern A."/>
            <person name="Remington K."/>
            <person name="Beeson K."/>
            <person name="Tran B."/>
            <person name="Rogers Y.-H."/>
            <person name="Friedman R."/>
            <person name="Venter J.C."/>
        </authorList>
    </citation>
    <scope>NUCLEOTIDE SEQUENCE [LARGE SCALE GENOMIC DNA]</scope>
    <source>
        <strain evidence="1 2">23-P</strain>
    </source>
</reference>
<evidence type="ECO:0000313" key="1">
    <source>
        <dbReference type="EMBL" id="EAR12222.1"/>
    </source>
</evidence>
<gene>
    <name evidence="1" type="ORF">PI23P_12832</name>
</gene>
<comment type="caution">
    <text evidence="1">The sequence shown here is derived from an EMBL/GenBank/DDBJ whole genome shotgun (WGS) entry which is preliminary data.</text>
</comment>
<dbReference type="STRING" id="313594.PI23P_12832"/>
<organism evidence="1 2">
    <name type="scientific">Polaribacter irgensii 23-P</name>
    <dbReference type="NCBI Taxonomy" id="313594"/>
    <lineage>
        <taxon>Bacteria</taxon>
        <taxon>Pseudomonadati</taxon>
        <taxon>Bacteroidota</taxon>
        <taxon>Flavobacteriia</taxon>
        <taxon>Flavobacteriales</taxon>
        <taxon>Flavobacteriaceae</taxon>
    </lineage>
</organism>
<accession>A4C269</accession>
<dbReference type="HOGENOM" id="CLU_2586731_0_0_10"/>
<dbReference type="AlphaFoldDB" id="A4C269"/>
<protein>
    <submittedName>
        <fullName evidence="1">Uncharacterized protein</fullName>
    </submittedName>
</protein>
<evidence type="ECO:0000313" key="2">
    <source>
        <dbReference type="Proteomes" id="UP000003053"/>
    </source>
</evidence>
<keyword evidence="2" id="KW-1185">Reference proteome</keyword>
<proteinExistence type="predicted"/>
<name>A4C269_9FLAO</name>
<sequence>MQKTNFKRYCEKNILNYGTLTVIVSNTFISQRLINFTVSTRIPTWTLLYLFKTTKSRCKLHRLLDIINSYFYFKEIIFSF</sequence>
<dbReference type="EMBL" id="AAOG01000003">
    <property type="protein sequence ID" value="EAR12222.1"/>
    <property type="molecule type" value="Genomic_DNA"/>
</dbReference>
<dbReference type="Proteomes" id="UP000003053">
    <property type="component" value="Unassembled WGS sequence"/>
</dbReference>